<proteinExistence type="predicted"/>
<accession>A0A1S1U4V3</accession>
<dbReference type="PRINTS" id="PR00111">
    <property type="entry name" value="ABHYDROLASE"/>
</dbReference>
<dbReference type="InterPro" id="IPR000073">
    <property type="entry name" value="AB_hydrolase_1"/>
</dbReference>
<dbReference type="SUPFAM" id="SSF53474">
    <property type="entry name" value="alpha/beta-Hydrolases"/>
    <property type="match status" value="1"/>
</dbReference>
<dbReference type="InterPro" id="IPR050471">
    <property type="entry name" value="AB_hydrolase"/>
</dbReference>
<sequence length="260" mass="27682">MPIADINGLSLHYRSEGDPRQPCLVLSNSLGTDLSMWDAQAEALAPHFHVLRYDTRGHGASGSPPGPYSVQMLGQDVVGLLDHLRIGQAHFCGLSMGGVIGQWLAIHAPQRLHKLVLANTAAKVGTQQGWATRAHSVRQEGLDVIAASAAGRWFSQGFVSARPATIAAMLDKLRQQNPQGYASCCDALAEADLRGAIHAIVAPTLIIAGILDPVTTVSDAMQMQQAIFHAELATVDASHLSNIEAELAFTGLLLDFLRAD</sequence>
<dbReference type="PANTHER" id="PTHR43433:SF5">
    <property type="entry name" value="AB HYDROLASE-1 DOMAIN-CONTAINING PROTEIN"/>
    <property type="match status" value="1"/>
</dbReference>
<dbReference type="NCBIfam" id="TIGR02427">
    <property type="entry name" value="protocat_pcaD"/>
    <property type="match status" value="1"/>
</dbReference>
<dbReference type="PANTHER" id="PTHR43433">
    <property type="entry name" value="HYDROLASE, ALPHA/BETA FOLD FAMILY PROTEIN"/>
    <property type="match status" value="1"/>
</dbReference>
<dbReference type="GO" id="GO:0047570">
    <property type="term" value="F:3-oxoadipate enol-lactonase activity"/>
    <property type="evidence" value="ECO:0007669"/>
    <property type="project" value="InterPro"/>
</dbReference>
<organism evidence="2 3">
    <name type="scientific">Janthinobacterium lividum</name>
    <dbReference type="NCBI Taxonomy" id="29581"/>
    <lineage>
        <taxon>Bacteria</taxon>
        <taxon>Pseudomonadati</taxon>
        <taxon>Pseudomonadota</taxon>
        <taxon>Betaproteobacteria</taxon>
        <taxon>Burkholderiales</taxon>
        <taxon>Oxalobacteraceae</taxon>
        <taxon>Janthinobacterium</taxon>
    </lineage>
</organism>
<dbReference type="InterPro" id="IPR026968">
    <property type="entry name" value="PcaD/CatD"/>
</dbReference>
<dbReference type="Pfam" id="PF00561">
    <property type="entry name" value="Abhydrolase_1"/>
    <property type="match status" value="1"/>
</dbReference>
<dbReference type="InterPro" id="IPR029058">
    <property type="entry name" value="AB_hydrolase_fold"/>
</dbReference>
<dbReference type="Proteomes" id="UP000179840">
    <property type="component" value="Unassembled WGS sequence"/>
</dbReference>
<name>A0A1S1U4V3_9BURK</name>
<reference evidence="2 3" key="1">
    <citation type="submission" date="2015-06" db="EMBL/GenBank/DDBJ databases">
        <title>Draft genome sequencing of a biphenyl-degrading bacterium, Janthinobacterium lividum MEG1.</title>
        <authorList>
            <person name="Shimodaira J."/>
            <person name="Hatta T."/>
        </authorList>
    </citation>
    <scope>NUCLEOTIDE SEQUENCE [LARGE SCALE GENOMIC DNA]</scope>
    <source>
        <strain evidence="2 3">MEG1</strain>
    </source>
</reference>
<dbReference type="EMBL" id="LFKP01000011">
    <property type="protein sequence ID" value="OHV95178.1"/>
    <property type="molecule type" value="Genomic_DNA"/>
</dbReference>
<feature type="domain" description="AB hydrolase-1" evidence="1">
    <location>
        <begin position="24"/>
        <end position="245"/>
    </location>
</feature>
<evidence type="ECO:0000313" key="3">
    <source>
        <dbReference type="Proteomes" id="UP000179840"/>
    </source>
</evidence>
<dbReference type="GO" id="GO:0042952">
    <property type="term" value="P:beta-ketoadipate pathway"/>
    <property type="evidence" value="ECO:0007669"/>
    <property type="project" value="InterPro"/>
</dbReference>
<evidence type="ECO:0000259" key="1">
    <source>
        <dbReference type="Pfam" id="PF00561"/>
    </source>
</evidence>
<gene>
    <name evidence="2" type="ORF">AKG95_23230</name>
</gene>
<dbReference type="AlphaFoldDB" id="A0A1S1U4V3"/>
<dbReference type="Gene3D" id="3.40.50.1820">
    <property type="entry name" value="alpha/beta hydrolase"/>
    <property type="match status" value="1"/>
</dbReference>
<evidence type="ECO:0000313" key="2">
    <source>
        <dbReference type="EMBL" id="OHV95178.1"/>
    </source>
</evidence>
<protein>
    <submittedName>
        <fullName evidence="2">3-oxoadipate enol-lactonase</fullName>
    </submittedName>
</protein>
<dbReference type="RefSeq" id="WP_071079240.1">
    <property type="nucleotide sequence ID" value="NZ_LFKP01000011.1"/>
</dbReference>
<comment type="caution">
    <text evidence="2">The sequence shown here is derived from an EMBL/GenBank/DDBJ whole genome shotgun (WGS) entry which is preliminary data.</text>
</comment>